<keyword evidence="1" id="KW-1133">Transmembrane helix</keyword>
<evidence type="ECO:0008006" key="4">
    <source>
        <dbReference type="Google" id="ProtNLM"/>
    </source>
</evidence>
<reference evidence="3" key="1">
    <citation type="journal article" date="2018" name="Nat. Plants">
        <title>Whole-genome landscape of Medicago truncatula symbiotic genes.</title>
        <authorList>
            <person name="Pecrix Y."/>
            <person name="Staton S.E."/>
            <person name="Sallet E."/>
            <person name="Lelandais-Briere C."/>
            <person name="Moreau S."/>
            <person name="Carrere S."/>
            <person name="Blein T."/>
            <person name="Jardinaud M.F."/>
            <person name="Latrasse D."/>
            <person name="Zouine M."/>
            <person name="Zahm M."/>
            <person name="Kreplak J."/>
            <person name="Mayjonade B."/>
            <person name="Satge C."/>
            <person name="Perez M."/>
            <person name="Cauet S."/>
            <person name="Marande W."/>
            <person name="Chantry-Darmon C."/>
            <person name="Lopez-Roques C."/>
            <person name="Bouchez O."/>
            <person name="Berard A."/>
            <person name="Debelle F."/>
            <person name="Munos S."/>
            <person name="Bendahmane A."/>
            <person name="Berges H."/>
            <person name="Niebel A."/>
            <person name="Buitink J."/>
            <person name="Frugier F."/>
            <person name="Benhamed M."/>
            <person name="Crespi M."/>
            <person name="Gouzy J."/>
            <person name="Gamas P."/>
        </authorList>
    </citation>
    <scope>NUCLEOTIDE SEQUENCE [LARGE SCALE GENOMIC DNA]</scope>
    <source>
        <strain evidence="3">cv. Jemalong A17</strain>
    </source>
</reference>
<dbReference type="Proteomes" id="UP000265566">
    <property type="component" value="Chromosome 2"/>
</dbReference>
<keyword evidence="1" id="KW-0812">Transmembrane</keyword>
<dbReference type="EMBL" id="PSQE01000002">
    <property type="protein sequence ID" value="RHN74199.1"/>
    <property type="molecule type" value="Genomic_DNA"/>
</dbReference>
<organism evidence="2 3">
    <name type="scientific">Medicago truncatula</name>
    <name type="common">Barrel medic</name>
    <name type="synonym">Medicago tribuloides</name>
    <dbReference type="NCBI Taxonomy" id="3880"/>
    <lineage>
        <taxon>Eukaryota</taxon>
        <taxon>Viridiplantae</taxon>
        <taxon>Streptophyta</taxon>
        <taxon>Embryophyta</taxon>
        <taxon>Tracheophyta</taxon>
        <taxon>Spermatophyta</taxon>
        <taxon>Magnoliopsida</taxon>
        <taxon>eudicotyledons</taxon>
        <taxon>Gunneridae</taxon>
        <taxon>Pentapetalae</taxon>
        <taxon>rosids</taxon>
        <taxon>fabids</taxon>
        <taxon>Fabales</taxon>
        <taxon>Fabaceae</taxon>
        <taxon>Papilionoideae</taxon>
        <taxon>50 kb inversion clade</taxon>
        <taxon>NPAAA clade</taxon>
        <taxon>Hologalegina</taxon>
        <taxon>IRL clade</taxon>
        <taxon>Trifolieae</taxon>
        <taxon>Medicago</taxon>
    </lineage>
</organism>
<dbReference type="AlphaFoldDB" id="A0A396J7K7"/>
<protein>
    <recommendedName>
        <fullName evidence="4">Transmembrane protein</fullName>
    </recommendedName>
</protein>
<comment type="caution">
    <text evidence="2">The sequence shown here is derived from an EMBL/GenBank/DDBJ whole genome shotgun (WGS) entry which is preliminary data.</text>
</comment>
<evidence type="ECO:0000313" key="2">
    <source>
        <dbReference type="EMBL" id="RHN74199.1"/>
    </source>
</evidence>
<proteinExistence type="predicted"/>
<sequence>MAVQGEVKILEHQIKVSNLLKFVLRVSFIFTWLCIFHWLFINCIY</sequence>
<feature type="transmembrane region" description="Helical" evidence="1">
    <location>
        <begin position="22"/>
        <end position="41"/>
    </location>
</feature>
<keyword evidence="1" id="KW-0472">Membrane</keyword>
<dbReference type="Gramene" id="rna10215">
    <property type="protein sequence ID" value="RHN74199.1"/>
    <property type="gene ID" value="gene10215"/>
</dbReference>
<evidence type="ECO:0000313" key="3">
    <source>
        <dbReference type="Proteomes" id="UP000265566"/>
    </source>
</evidence>
<gene>
    <name evidence="2" type="ORF">MtrunA17_Chr2g0307601</name>
</gene>
<name>A0A396J7K7_MEDTR</name>
<evidence type="ECO:0000256" key="1">
    <source>
        <dbReference type="SAM" id="Phobius"/>
    </source>
</evidence>
<accession>A0A396J7K7</accession>